<dbReference type="KEGG" id="chrm:FYK34_20120"/>
<dbReference type="AlphaFoldDB" id="A0A5C1DLU0"/>
<name>A0A5C1DLU0_9NEIS</name>
<accession>A0A5C1DLU0</accession>
<gene>
    <name evidence="1" type="ORF">FYK34_20120</name>
</gene>
<dbReference type="GO" id="GO:0003830">
    <property type="term" value="F:beta-1,4-mannosylglycoprotein 4-beta-N-acetylglucosaminyltransferase activity"/>
    <property type="evidence" value="ECO:0007669"/>
    <property type="project" value="InterPro"/>
</dbReference>
<dbReference type="PANTHER" id="PTHR12224">
    <property type="entry name" value="BETA-1,4-MANNOSYL-GLYCOPROTEIN BETA-1,4-N-ACETYLGLUCOSAMINYL-TRANSFERASE"/>
    <property type="match status" value="1"/>
</dbReference>
<dbReference type="EMBL" id="CP043473">
    <property type="protein sequence ID" value="QEL57705.1"/>
    <property type="molecule type" value="Genomic_DNA"/>
</dbReference>
<dbReference type="RefSeq" id="WP_149299610.1">
    <property type="nucleotide sequence ID" value="NZ_CP043473.1"/>
</dbReference>
<dbReference type="InterPro" id="IPR006813">
    <property type="entry name" value="Glyco_trans_17"/>
</dbReference>
<keyword evidence="2" id="KW-1185">Reference proteome</keyword>
<dbReference type="GO" id="GO:0006044">
    <property type="term" value="P:N-acetylglucosamine metabolic process"/>
    <property type="evidence" value="ECO:0007669"/>
    <property type="project" value="TreeGrafter"/>
</dbReference>
<sequence>MFYDCSPFNNENLIAKIKINENKSSGIHTCVTESNKTFRYDNKNYAFSLECDNSYLTYHKVDGNQLFVGKKIRISRKPWFIKYDVNPWTNEAIQRNLACSFLDVKDDDTIILSDIDEIIDQRVFPDLIELTKKHGIITIGLRFTLFYLNLFSKNWPGPERYSYRVFLMTGKVFKSLKMTSDQLRKKGEAGKLINEIYCHDGYSGFHHSWLGDIDFVKNKLLSYAHSKDDHVGSIFMPNGDVDMCSLKKYILGGKSIFPNHQLYVDDSVPQLNSIAKDHESFTQYFI</sequence>
<proteinExistence type="predicted"/>
<evidence type="ECO:0000313" key="1">
    <source>
        <dbReference type="EMBL" id="QEL57705.1"/>
    </source>
</evidence>
<dbReference type="PANTHER" id="PTHR12224:SF0">
    <property type="entry name" value="BETA-1,4-MANNOSYL-GLYCOPROTEIN 4-BETA-N-ACETYLGLUCOSAMINYLTRANSFERASE"/>
    <property type="match status" value="1"/>
</dbReference>
<evidence type="ECO:0000313" key="2">
    <source>
        <dbReference type="Proteomes" id="UP000322079"/>
    </source>
</evidence>
<dbReference type="Proteomes" id="UP000322079">
    <property type="component" value="Chromosome"/>
</dbReference>
<reference evidence="1 2" key="1">
    <citation type="submission" date="2019-08" db="EMBL/GenBank/DDBJ databases">
        <title>Chromobacterium paludis, a novel bacterium isolated from a Maryland marsh pond.</title>
        <authorList>
            <person name="Blackburn M.B."/>
            <person name="Gundersen-Rindal D.E."/>
        </authorList>
    </citation>
    <scope>NUCLEOTIDE SEQUENCE [LARGE SCALE GENOMIC DNA]</scope>
    <source>
        <strain evidence="2">IIBBL 257-1</strain>
    </source>
</reference>
<protein>
    <submittedName>
        <fullName evidence="1">Uncharacterized protein</fullName>
    </submittedName>
</protein>
<organism evidence="1 2">
    <name type="scientific">Chromobacterium paludis</name>
    <dbReference type="NCBI Taxonomy" id="2605945"/>
    <lineage>
        <taxon>Bacteria</taxon>
        <taxon>Pseudomonadati</taxon>
        <taxon>Pseudomonadota</taxon>
        <taxon>Betaproteobacteria</taxon>
        <taxon>Neisseriales</taxon>
        <taxon>Chromobacteriaceae</taxon>
        <taxon>Chromobacterium</taxon>
    </lineage>
</organism>
<dbReference type="GO" id="GO:0016020">
    <property type="term" value="C:membrane"/>
    <property type="evidence" value="ECO:0007669"/>
    <property type="project" value="InterPro"/>
</dbReference>
<dbReference type="Pfam" id="PF04724">
    <property type="entry name" value="Glyco_transf_17"/>
    <property type="match status" value="1"/>
</dbReference>